<feature type="non-terminal residue" evidence="1">
    <location>
        <position position="129"/>
    </location>
</feature>
<evidence type="ECO:0000313" key="1">
    <source>
        <dbReference type="EMBL" id="CAF2095201.1"/>
    </source>
</evidence>
<feature type="non-terminal residue" evidence="1">
    <location>
        <position position="1"/>
    </location>
</feature>
<reference evidence="1" key="1">
    <citation type="submission" date="2021-02" db="EMBL/GenBank/DDBJ databases">
        <authorList>
            <person name="Nowell W R."/>
        </authorList>
    </citation>
    <scope>NUCLEOTIDE SEQUENCE</scope>
</reference>
<proteinExistence type="predicted"/>
<protein>
    <submittedName>
        <fullName evidence="1">Uncharacterized protein</fullName>
    </submittedName>
</protein>
<gene>
    <name evidence="1" type="ORF">WKI299_LOCUS19008</name>
</gene>
<dbReference type="EMBL" id="CAJNRF010007849">
    <property type="protein sequence ID" value="CAF2095201.1"/>
    <property type="molecule type" value="Genomic_DNA"/>
</dbReference>
<dbReference type="AlphaFoldDB" id="A0A816T5A8"/>
<sequence length="129" mass="14855">MIVDGHHKIVRITCKFNNYYDNTIEELDPVLVGCPKSVSKHSKTDSNGLCEKHIKMVDSIGNSAMRFDPSDDVIDEDCNVKRNELLDNKNRSTTYEFLISFYSCGIDARFNESIRSESPRRVLRHSIRI</sequence>
<dbReference type="Proteomes" id="UP000663856">
    <property type="component" value="Unassembled WGS sequence"/>
</dbReference>
<organism evidence="1 2">
    <name type="scientific">Rotaria magnacalcarata</name>
    <dbReference type="NCBI Taxonomy" id="392030"/>
    <lineage>
        <taxon>Eukaryota</taxon>
        <taxon>Metazoa</taxon>
        <taxon>Spiralia</taxon>
        <taxon>Gnathifera</taxon>
        <taxon>Rotifera</taxon>
        <taxon>Eurotatoria</taxon>
        <taxon>Bdelloidea</taxon>
        <taxon>Philodinida</taxon>
        <taxon>Philodinidae</taxon>
        <taxon>Rotaria</taxon>
    </lineage>
</organism>
<name>A0A816T5A8_9BILA</name>
<evidence type="ECO:0000313" key="2">
    <source>
        <dbReference type="Proteomes" id="UP000663856"/>
    </source>
</evidence>
<comment type="caution">
    <text evidence="1">The sequence shown here is derived from an EMBL/GenBank/DDBJ whole genome shotgun (WGS) entry which is preliminary data.</text>
</comment>
<accession>A0A816T5A8</accession>